<name>A0ABQ4X2Y2_9ASTR</name>
<evidence type="ECO:0000256" key="1">
    <source>
        <dbReference type="SAM" id="MobiDB-lite"/>
    </source>
</evidence>
<reference evidence="2" key="1">
    <citation type="journal article" date="2022" name="Int. J. Mol. Sci.">
        <title>Draft Genome of Tanacetum Coccineum: Genomic Comparison of Closely Related Tanacetum-Family Plants.</title>
        <authorList>
            <person name="Yamashiro T."/>
            <person name="Shiraishi A."/>
            <person name="Nakayama K."/>
            <person name="Satake H."/>
        </authorList>
    </citation>
    <scope>NUCLEOTIDE SEQUENCE</scope>
</reference>
<feature type="region of interest" description="Disordered" evidence="1">
    <location>
        <begin position="1"/>
        <end position="22"/>
    </location>
</feature>
<dbReference type="Proteomes" id="UP001151760">
    <property type="component" value="Unassembled WGS sequence"/>
</dbReference>
<evidence type="ECO:0000313" key="2">
    <source>
        <dbReference type="EMBL" id="GJS59221.1"/>
    </source>
</evidence>
<sequence length="175" mass="19769">MAKRATVDLADDDEEEEQTRQCARWTRDEEILLSQCWVETSENGQIGADQTEDSFWGHIMDDFNSGTTQAKGYFCSSTAKGEKIYARAHVAYFKRSSGGSASGALGSISDFVSEELRRKLQAGTFAHEAKKQKELAITEFKELEFLMIDPDTLPEPKTSIIRKKQEKIIAKYNQE</sequence>
<organism evidence="2 3">
    <name type="scientific">Tanacetum coccineum</name>
    <dbReference type="NCBI Taxonomy" id="301880"/>
    <lineage>
        <taxon>Eukaryota</taxon>
        <taxon>Viridiplantae</taxon>
        <taxon>Streptophyta</taxon>
        <taxon>Embryophyta</taxon>
        <taxon>Tracheophyta</taxon>
        <taxon>Spermatophyta</taxon>
        <taxon>Magnoliopsida</taxon>
        <taxon>eudicotyledons</taxon>
        <taxon>Gunneridae</taxon>
        <taxon>Pentapetalae</taxon>
        <taxon>asterids</taxon>
        <taxon>campanulids</taxon>
        <taxon>Asterales</taxon>
        <taxon>Asteraceae</taxon>
        <taxon>Asteroideae</taxon>
        <taxon>Anthemideae</taxon>
        <taxon>Anthemidinae</taxon>
        <taxon>Tanacetum</taxon>
    </lineage>
</organism>
<keyword evidence="3" id="KW-1185">Reference proteome</keyword>
<reference evidence="2" key="2">
    <citation type="submission" date="2022-01" db="EMBL/GenBank/DDBJ databases">
        <authorList>
            <person name="Yamashiro T."/>
            <person name="Shiraishi A."/>
            <person name="Satake H."/>
            <person name="Nakayama K."/>
        </authorList>
    </citation>
    <scope>NUCLEOTIDE SEQUENCE</scope>
</reference>
<evidence type="ECO:0000313" key="3">
    <source>
        <dbReference type="Proteomes" id="UP001151760"/>
    </source>
</evidence>
<accession>A0ABQ4X2Y2</accession>
<protein>
    <submittedName>
        <fullName evidence="2">Uncharacterized protein</fullName>
    </submittedName>
</protein>
<gene>
    <name evidence="2" type="ORF">Tco_0654005</name>
</gene>
<dbReference type="EMBL" id="BQNB010009134">
    <property type="protein sequence ID" value="GJS59221.1"/>
    <property type="molecule type" value="Genomic_DNA"/>
</dbReference>
<comment type="caution">
    <text evidence="2">The sequence shown here is derived from an EMBL/GenBank/DDBJ whole genome shotgun (WGS) entry which is preliminary data.</text>
</comment>
<proteinExistence type="predicted"/>